<reference evidence="1" key="1">
    <citation type="submission" date="2021-01" db="EMBL/GenBank/DDBJ databases">
        <title>Draft genome sequence of Acholeplasmataceae bacterium strain Mahy22.</title>
        <authorList>
            <person name="Watanabe M."/>
            <person name="Kojima H."/>
            <person name="Fukui M."/>
        </authorList>
    </citation>
    <scope>NUCLEOTIDE SEQUENCE</scope>
    <source>
        <strain evidence="1">Mahy22</strain>
    </source>
</reference>
<proteinExistence type="predicted"/>
<dbReference type="EMBL" id="AP024412">
    <property type="protein sequence ID" value="BCR36446.1"/>
    <property type="molecule type" value="Genomic_DNA"/>
</dbReference>
<sequence>MKKLSIVIILLTLIFSLASCGGGVDDINITYNKGESTSSSYVYNANISVKIKDIQDLEEIAYNVASQLYEENFESIGASSILLTINFSDTNTEGLYGSISFDINKTIEQPGLSLNSNDLVLS</sequence>
<evidence type="ECO:0000313" key="1">
    <source>
        <dbReference type="EMBL" id="BCR36446.1"/>
    </source>
</evidence>
<evidence type="ECO:0000313" key="2">
    <source>
        <dbReference type="Proteomes" id="UP000620133"/>
    </source>
</evidence>
<accession>A0A7U9XW80</accession>
<dbReference type="KEGG" id="manr:MPAN_013390"/>
<name>A0A7U9XW80_9MOLU</name>
<organism evidence="1 2">
    <name type="scientific">Mariniplasma anaerobium</name>
    <dbReference type="NCBI Taxonomy" id="2735436"/>
    <lineage>
        <taxon>Bacteria</taxon>
        <taxon>Bacillati</taxon>
        <taxon>Mycoplasmatota</taxon>
        <taxon>Mollicutes</taxon>
        <taxon>Acholeplasmatales</taxon>
        <taxon>Acholeplasmataceae</taxon>
        <taxon>Mariniplasma</taxon>
    </lineage>
</organism>
<dbReference type="RefSeq" id="WP_176239941.1">
    <property type="nucleotide sequence ID" value="NZ_AP024412.1"/>
</dbReference>
<keyword evidence="2" id="KW-1185">Reference proteome</keyword>
<dbReference type="AlphaFoldDB" id="A0A7U9XW80"/>
<gene>
    <name evidence="1" type="ORF">MPAN_013390</name>
</gene>
<dbReference type="Proteomes" id="UP000620133">
    <property type="component" value="Chromosome"/>
</dbReference>
<protein>
    <submittedName>
        <fullName evidence="1">Uncharacterized protein</fullName>
    </submittedName>
</protein>
<dbReference type="PROSITE" id="PS51257">
    <property type="entry name" value="PROKAR_LIPOPROTEIN"/>
    <property type="match status" value="1"/>
</dbReference>